<proteinExistence type="predicted"/>
<dbReference type="Proteomes" id="UP001193501">
    <property type="component" value="Unassembled WGS sequence"/>
</dbReference>
<name>A0AAE4Y9U5_9RHOB</name>
<dbReference type="InterPro" id="IPR046722">
    <property type="entry name" value="DUF6614"/>
</dbReference>
<gene>
    <name evidence="1" type="ORF">GV832_10300</name>
</gene>
<evidence type="ECO:0000313" key="1">
    <source>
        <dbReference type="EMBL" id="NBZ87969.1"/>
    </source>
</evidence>
<organism evidence="1 2">
    <name type="scientific">Stagnihabitans tardus</name>
    <dbReference type="NCBI Taxonomy" id="2699202"/>
    <lineage>
        <taxon>Bacteria</taxon>
        <taxon>Pseudomonadati</taxon>
        <taxon>Pseudomonadota</taxon>
        <taxon>Alphaproteobacteria</taxon>
        <taxon>Rhodobacterales</taxon>
        <taxon>Paracoccaceae</taxon>
        <taxon>Stagnihabitans</taxon>
    </lineage>
</organism>
<evidence type="ECO:0000313" key="2">
    <source>
        <dbReference type="Proteomes" id="UP001193501"/>
    </source>
</evidence>
<keyword evidence="2" id="KW-1185">Reference proteome</keyword>
<accession>A0AAE4Y9U5</accession>
<dbReference type="Pfam" id="PF20319">
    <property type="entry name" value="DUF6614"/>
    <property type="match status" value="1"/>
</dbReference>
<dbReference type="EMBL" id="JAABNR010000008">
    <property type="protein sequence ID" value="NBZ87969.1"/>
    <property type="molecule type" value="Genomic_DNA"/>
</dbReference>
<dbReference type="RefSeq" id="WP_168774772.1">
    <property type="nucleotide sequence ID" value="NZ_JAABNR010000008.1"/>
</dbReference>
<sequence>MNLYHCMIELRPEARPLAFAQACTQWMGHLQAQGLISGWRLLRRKFGLASGQHTDFLLEIELPALATLDTAFAALAQADEEATRRYDQLHGMIAHSEVGLYRPYPDPTQRERIALI</sequence>
<dbReference type="AlphaFoldDB" id="A0AAE4Y9U5"/>
<reference evidence="1" key="1">
    <citation type="submission" date="2020-01" db="EMBL/GenBank/DDBJ databases">
        <authorList>
            <person name="Chen W.-M."/>
        </authorList>
    </citation>
    <scope>NUCLEOTIDE SEQUENCE</scope>
    <source>
        <strain evidence="1">CYK-10</strain>
    </source>
</reference>
<protein>
    <submittedName>
        <fullName evidence="1">Uncharacterized protein</fullName>
    </submittedName>
</protein>
<comment type="caution">
    <text evidence="1">The sequence shown here is derived from an EMBL/GenBank/DDBJ whole genome shotgun (WGS) entry which is preliminary data.</text>
</comment>